<organism evidence="1 2">
    <name type="scientific">Ceratodon purpureus</name>
    <name type="common">Fire moss</name>
    <name type="synonym">Dicranum purpureum</name>
    <dbReference type="NCBI Taxonomy" id="3225"/>
    <lineage>
        <taxon>Eukaryota</taxon>
        <taxon>Viridiplantae</taxon>
        <taxon>Streptophyta</taxon>
        <taxon>Embryophyta</taxon>
        <taxon>Bryophyta</taxon>
        <taxon>Bryophytina</taxon>
        <taxon>Bryopsida</taxon>
        <taxon>Dicranidae</taxon>
        <taxon>Pseudoditrichales</taxon>
        <taxon>Ditrichaceae</taxon>
        <taxon>Ceratodon</taxon>
    </lineage>
</organism>
<evidence type="ECO:0000313" key="2">
    <source>
        <dbReference type="Proteomes" id="UP000822688"/>
    </source>
</evidence>
<gene>
    <name evidence="1" type="ORF">KC19_9G013300</name>
</gene>
<keyword evidence="2" id="KW-1185">Reference proteome</keyword>
<comment type="caution">
    <text evidence="1">The sequence shown here is derived from an EMBL/GenBank/DDBJ whole genome shotgun (WGS) entry which is preliminary data.</text>
</comment>
<dbReference type="Proteomes" id="UP000822688">
    <property type="component" value="Chromosome 9"/>
</dbReference>
<accession>A0A8T0GSZ9</accession>
<protein>
    <submittedName>
        <fullName evidence="1">Uncharacterized protein</fullName>
    </submittedName>
</protein>
<dbReference type="EMBL" id="CM026430">
    <property type="protein sequence ID" value="KAG0560788.1"/>
    <property type="molecule type" value="Genomic_DNA"/>
</dbReference>
<evidence type="ECO:0000313" key="1">
    <source>
        <dbReference type="EMBL" id="KAG0560788.1"/>
    </source>
</evidence>
<dbReference type="AlphaFoldDB" id="A0A8T0GSZ9"/>
<sequence>MLAPSWAAPPNQIALSNWIEICNKLVLVKQQQHHRLSQVAFKDAAAVAIGQENDSRFLAMSP</sequence>
<name>A0A8T0GSZ9_CERPU</name>
<reference evidence="1" key="1">
    <citation type="submission" date="2020-06" db="EMBL/GenBank/DDBJ databases">
        <title>WGS assembly of Ceratodon purpureus strain R40.</title>
        <authorList>
            <person name="Carey S.B."/>
            <person name="Jenkins J."/>
            <person name="Shu S."/>
            <person name="Lovell J.T."/>
            <person name="Sreedasyam A."/>
            <person name="Maumus F."/>
            <person name="Tiley G.P."/>
            <person name="Fernandez-Pozo N."/>
            <person name="Barry K."/>
            <person name="Chen C."/>
            <person name="Wang M."/>
            <person name="Lipzen A."/>
            <person name="Daum C."/>
            <person name="Saski C.A."/>
            <person name="Payton A.C."/>
            <person name="Mcbreen J.C."/>
            <person name="Conrad R.E."/>
            <person name="Kollar L.M."/>
            <person name="Olsson S."/>
            <person name="Huttunen S."/>
            <person name="Landis J.B."/>
            <person name="Wickett N.J."/>
            <person name="Johnson M.G."/>
            <person name="Rensing S.A."/>
            <person name="Grimwood J."/>
            <person name="Schmutz J."/>
            <person name="Mcdaniel S.F."/>
        </authorList>
    </citation>
    <scope>NUCLEOTIDE SEQUENCE</scope>
    <source>
        <strain evidence="1">R40</strain>
    </source>
</reference>
<proteinExistence type="predicted"/>